<gene>
    <name evidence="1" type="ORF">CLUMA_CG015995</name>
</gene>
<accession>A0A1J1ISA5</accession>
<evidence type="ECO:0000313" key="1">
    <source>
        <dbReference type="EMBL" id="CRL02586.1"/>
    </source>
</evidence>
<proteinExistence type="predicted"/>
<evidence type="ECO:0000313" key="2">
    <source>
        <dbReference type="Proteomes" id="UP000183832"/>
    </source>
</evidence>
<name>A0A1J1ISA5_9DIPT</name>
<keyword evidence="2" id="KW-1185">Reference proteome</keyword>
<dbReference type="AlphaFoldDB" id="A0A1J1ISA5"/>
<dbReference type="Proteomes" id="UP000183832">
    <property type="component" value="Unassembled WGS sequence"/>
</dbReference>
<sequence length="61" mass="6885">MILSVLDTKKLEIFTKENKMKIMIETKKNLDMLHLCKSPEAGPSQPKPLAIVFISTIATQQ</sequence>
<protein>
    <submittedName>
        <fullName evidence="1">CLUMA_CG015995, isoform A</fullName>
    </submittedName>
</protein>
<reference evidence="1 2" key="1">
    <citation type="submission" date="2015-04" db="EMBL/GenBank/DDBJ databases">
        <authorList>
            <person name="Syromyatnikov M.Y."/>
            <person name="Popov V.N."/>
        </authorList>
    </citation>
    <scope>NUCLEOTIDE SEQUENCE [LARGE SCALE GENOMIC DNA]</scope>
</reference>
<organism evidence="1 2">
    <name type="scientific">Clunio marinus</name>
    <dbReference type="NCBI Taxonomy" id="568069"/>
    <lineage>
        <taxon>Eukaryota</taxon>
        <taxon>Metazoa</taxon>
        <taxon>Ecdysozoa</taxon>
        <taxon>Arthropoda</taxon>
        <taxon>Hexapoda</taxon>
        <taxon>Insecta</taxon>
        <taxon>Pterygota</taxon>
        <taxon>Neoptera</taxon>
        <taxon>Endopterygota</taxon>
        <taxon>Diptera</taxon>
        <taxon>Nematocera</taxon>
        <taxon>Chironomoidea</taxon>
        <taxon>Chironomidae</taxon>
        <taxon>Clunio</taxon>
    </lineage>
</organism>
<dbReference type="EMBL" id="CVRI01000058">
    <property type="protein sequence ID" value="CRL02586.1"/>
    <property type="molecule type" value="Genomic_DNA"/>
</dbReference>